<dbReference type="CDD" id="cd02908">
    <property type="entry name" value="Macro_OAADPr_deacetylase"/>
    <property type="match status" value="1"/>
</dbReference>
<dbReference type="InterPro" id="IPR043472">
    <property type="entry name" value="Macro_dom-like"/>
</dbReference>
<dbReference type="SMART" id="SM00506">
    <property type="entry name" value="A1pp"/>
    <property type="match status" value="1"/>
</dbReference>
<reference evidence="2 3" key="1">
    <citation type="submission" date="2017-08" db="EMBL/GenBank/DDBJ databases">
        <title>Identification and genetic characteristics of simultaneous BTEX- and naphthalene-degrading Paraburkholderia sp. BN5 isolated from petroleum-contaminated soil.</title>
        <authorList>
            <person name="Lee Y."/>
            <person name="Jeon C.O."/>
        </authorList>
    </citation>
    <scope>NUCLEOTIDE SEQUENCE [LARGE SCALE GENOMIC DNA]</scope>
    <source>
        <strain evidence="2 3">BN5</strain>
    </source>
</reference>
<proteinExistence type="predicted"/>
<dbReference type="EMBL" id="CP022989">
    <property type="protein sequence ID" value="ASV97379.1"/>
    <property type="molecule type" value="Genomic_DNA"/>
</dbReference>
<dbReference type="AlphaFoldDB" id="A0A248VG59"/>
<dbReference type="GO" id="GO:0061463">
    <property type="term" value="F:O-acetyl-ADP-ribose deacetylase activity"/>
    <property type="evidence" value="ECO:0007669"/>
    <property type="project" value="TreeGrafter"/>
</dbReference>
<dbReference type="RefSeq" id="WP_095417588.1">
    <property type="nucleotide sequence ID" value="NZ_CP022989.1"/>
</dbReference>
<gene>
    <name evidence="2" type="ORF">CJU94_03870</name>
</gene>
<evidence type="ECO:0000259" key="1">
    <source>
        <dbReference type="PROSITE" id="PS51154"/>
    </source>
</evidence>
<dbReference type="Gene3D" id="3.40.220.10">
    <property type="entry name" value="Leucine Aminopeptidase, subunit E, domain 1"/>
    <property type="match status" value="1"/>
</dbReference>
<organism evidence="2 3">
    <name type="scientific">Paraburkholderia aromaticivorans</name>
    <dbReference type="NCBI Taxonomy" id="2026199"/>
    <lineage>
        <taxon>Bacteria</taxon>
        <taxon>Pseudomonadati</taxon>
        <taxon>Pseudomonadota</taxon>
        <taxon>Betaproteobacteria</taxon>
        <taxon>Burkholderiales</taxon>
        <taxon>Burkholderiaceae</taxon>
        <taxon>Paraburkholderia</taxon>
    </lineage>
</organism>
<dbReference type="Proteomes" id="UP000215158">
    <property type="component" value="Chromosome 1"/>
</dbReference>
<dbReference type="PANTHER" id="PTHR11106:SF27">
    <property type="entry name" value="MACRO DOMAIN-CONTAINING PROTEIN"/>
    <property type="match status" value="1"/>
</dbReference>
<dbReference type="NCBIfam" id="NF001664">
    <property type="entry name" value="PRK00431.1-6"/>
    <property type="match status" value="1"/>
</dbReference>
<feature type="domain" description="Macro" evidence="1">
    <location>
        <begin position="1"/>
        <end position="175"/>
    </location>
</feature>
<dbReference type="PROSITE" id="PS51154">
    <property type="entry name" value="MACRO"/>
    <property type="match status" value="1"/>
</dbReference>
<sequence>MLRFNRCTLEARVVDITGLAVDAIVNAANTSLLGGGGVDGAIHRAAGTELVRECATLGGCATGDAKLTGGYRLPARHVIHAVGPRWRGGAHGEADLLASCYQRSLEVAREARCRSIAFPAISCGIYHFPADEAVRIALGTVLATLPRTPRIEQVVFACFDGAMLARYEAEMRRRQAPPSKPV</sequence>
<dbReference type="Pfam" id="PF01661">
    <property type="entry name" value="Macro"/>
    <property type="match status" value="1"/>
</dbReference>
<protein>
    <submittedName>
        <fullName evidence="2">O-acetyl-ADP-ribose deacetylase</fullName>
    </submittedName>
</protein>
<dbReference type="KEGG" id="parb:CJU94_03870"/>
<name>A0A248VG59_9BURK</name>
<evidence type="ECO:0000313" key="3">
    <source>
        <dbReference type="Proteomes" id="UP000215158"/>
    </source>
</evidence>
<evidence type="ECO:0000313" key="2">
    <source>
        <dbReference type="EMBL" id="ASV97379.1"/>
    </source>
</evidence>
<keyword evidence="3" id="KW-1185">Reference proteome</keyword>
<dbReference type="PANTHER" id="PTHR11106">
    <property type="entry name" value="GANGLIOSIDE INDUCED DIFFERENTIATION ASSOCIATED PROTEIN 2-RELATED"/>
    <property type="match status" value="1"/>
</dbReference>
<dbReference type="InterPro" id="IPR002589">
    <property type="entry name" value="Macro_dom"/>
</dbReference>
<dbReference type="OrthoDB" id="6194521at2"/>
<dbReference type="SUPFAM" id="SSF52949">
    <property type="entry name" value="Macro domain-like"/>
    <property type="match status" value="1"/>
</dbReference>
<accession>A0A248VG59</accession>